<feature type="compositionally biased region" description="Low complexity" evidence="2">
    <location>
        <begin position="180"/>
        <end position="195"/>
    </location>
</feature>
<comment type="caution">
    <text evidence="4">The sequence shown here is derived from an EMBL/GenBank/DDBJ whole genome shotgun (WGS) entry which is preliminary data.</text>
</comment>
<keyword evidence="1" id="KW-0539">Nucleus</keyword>
<evidence type="ECO:0000313" key="5">
    <source>
        <dbReference type="Proteomes" id="UP000235965"/>
    </source>
</evidence>
<comment type="subcellular location">
    <subcellularLocation>
        <location evidence="1">Nucleus</location>
    </subcellularLocation>
</comment>
<gene>
    <name evidence="4" type="ORF">B7P43_G10973</name>
</gene>
<dbReference type="GO" id="GO:0003677">
    <property type="term" value="F:DNA binding"/>
    <property type="evidence" value="ECO:0007669"/>
    <property type="project" value="InterPro"/>
</dbReference>
<organism evidence="4 5">
    <name type="scientific">Cryptotermes secundus</name>
    <dbReference type="NCBI Taxonomy" id="105785"/>
    <lineage>
        <taxon>Eukaryota</taxon>
        <taxon>Metazoa</taxon>
        <taxon>Ecdysozoa</taxon>
        <taxon>Arthropoda</taxon>
        <taxon>Hexapoda</taxon>
        <taxon>Insecta</taxon>
        <taxon>Pterygota</taxon>
        <taxon>Neoptera</taxon>
        <taxon>Polyneoptera</taxon>
        <taxon>Dictyoptera</taxon>
        <taxon>Blattodea</taxon>
        <taxon>Blattoidea</taxon>
        <taxon>Termitoidae</taxon>
        <taxon>Kalotermitidae</taxon>
        <taxon>Cryptotermitinae</taxon>
        <taxon>Cryptotermes</taxon>
    </lineage>
</organism>
<evidence type="ECO:0000259" key="3">
    <source>
        <dbReference type="PROSITE" id="PS51031"/>
    </source>
</evidence>
<dbReference type="InterPro" id="IPR004210">
    <property type="entry name" value="BESS_motif"/>
</dbReference>
<dbReference type="InParanoid" id="A0A2J7R5M2"/>
<dbReference type="GO" id="GO:0005634">
    <property type="term" value="C:nucleus"/>
    <property type="evidence" value="ECO:0007669"/>
    <property type="project" value="UniProtKB-SubCell"/>
</dbReference>
<feature type="region of interest" description="Disordered" evidence="2">
    <location>
        <begin position="172"/>
        <end position="199"/>
    </location>
</feature>
<dbReference type="AlphaFoldDB" id="A0A2J7R5M2"/>
<dbReference type="Pfam" id="PF02944">
    <property type="entry name" value="BESS"/>
    <property type="match status" value="1"/>
</dbReference>
<feature type="compositionally biased region" description="Acidic residues" evidence="2">
    <location>
        <begin position="52"/>
        <end position="73"/>
    </location>
</feature>
<reference evidence="4 5" key="1">
    <citation type="submission" date="2017-12" db="EMBL/GenBank/DDBJ databases">
        <title>Hemimetabolous genomes reveal molecular basis of termite eusociality.</title>
        <authorList>
            <person name="Harrison M.C."/>
            <person name="Jongepier E."/>
            <person name="Robertson H.M."/>
            <person name="Arning N."/>
            <person name="Bitard-Feildel T."/>
            <person name="Chao H."/>
            <person name="Childers C.P."/>
            <person name="Dinh H."/>
            <person name="Doddapaneni H."/>
            <person name="Dugan S."/>
            <person name="Gowin J."/>
            <person name="Greiner C."/>
            <person name="Han Y."/>
            <person name="Hu H."/>
            <person name="Hughes D.S.T."/>
            <person name="Huylmans A.-K."/>
            <person name="Kemena C."/>
            <person name="Kremer L.P.M."/>
            <person name="Lee S.L."/>
            <person name="Lopez-Ezquerra A."/>
            <person name="Mallet L."/>
            <person name="Monroy-Kuhn J.M."/>
            <person name="Moser A."/>
            <person name="Murali S.C."/>
            <person name="Muzny D.M."/>
            <person name="Otani S."/>
            <person name="Piulachs M.-D."/>
            <person name="Poelchau M."/>
            <person name="Qu J."/>
            <person name="Schaub F."/>
            <person name="Wada-Katsumata A."/>
            <person name="Worley K.C."/>
            <person name="Xie Q."/>
            <person name="Ylla G."/>
            <person name="Poulsen M."/>
            <person name="Gibbs R.A."/>
            <person name="Schal C."/>
            <person name="Richards S."/>
            <person name="Belles X."/>
            <person name="Korb J."/>
            <person name="Bornberg-Bauer E."/>
        </authorList>
    </citation>
    <scope>NUCLEOTIDE SEQUENCE [LARGE SCALE GENOMIC DNA]</scope>
    <source>
        <tissue evidence="4">Whole body</tissue>
    </source>
</reference>
<protein>
    <recommendedName>
        <fullName evidence="3">BESS domain-containing protein</fullName>
    </recommendedName>
</protein>
<dbReference type="STRING" id="105785.A0A2J7R5M2"/>
<dbReference type="EMBL" id="NEVH01006991">
    <property type="protein sequence ID" value="PNF36136.1"/>
    <property type="molecule type" value="Genomic_DNA"/>
</dbReference>
<keyword evidence="5" id="KW-1185">Reference proteome</keyword>
<feature type="compositionally biased region" description="Polar residues" evidence="2">
    <location>
        <begin position="42"/>
        <end position="51"/>
    </location>
</feature>
<proteinExistence type="predicted"/>
<name>A0A2J7R5M2_9NEOP</name>
<feature type="compositionally biased region" description="Polar residues" evidence="2">
    <location>
        <begin position="74"/>
        <end position="92"/>
    </location>
</feature>
<evidence type="ECO:0000313" key="4">
    <source>
        <dbReference type="EMBL" id="PNF36136.1"/>
    </source>
</evidence>
<feature type="region of interest" description="Disordered" evidence="2">
    <location>
        <begin position="39"/>
        <end position="109"/>
    </location>
</feature>
<dbReference type="OrthoDB" id="6629542at2759"/>
<accession>A0A2J7R5M2</accession>
<sequence>MRERRKLSTIPSGSAADSSKITWPFFTLLSFLDVSLSHKKTTGNVPNTESGSMEEESQQNTEEESHEAGEEESQNVSKINATENFESQNTKDTSSENRKRKKPGASGQDYIDKMYLNMLEKVTTRRQDDDDPDFMFLKSLLPSIKKLGPLENLEFRGEVIQLLRHKLTSASPVQFPSNPSSVQSRYDQYSRSSSSPGAYSEFSIQTDQQVVNQPLSQTCEFQNYQL</sequence>
<evidence type="ECO:0000256" key="2">
    <source>
        <dbReference type="SAM" id="MobiDB-lite"/>
    </source>
</evidence>
<dbReference type="Proteomes" id="UP000235965">
    <property type="component" value="Unassembled WGS sequence"/>
</dbReference>
<evidence type="ECO:0000256" key="1">
    <source>
        <dbReference type="PROSITE-ProRule" id="PRU00371"/>
    </source>
</evidence>
<feature type="domain" description="BESS" evidence="3">
    <location>
        <begin position="130"/>
        <end position="169"/>
    </location>
</feature>
<dbReference type="PROSITE" id="PS51031">
    <property type="entry name" value="BESS"/>
    <property type="match status" value="1"/>
</dbReference>